<name>A0AAE0DFR2_9LECA</name>
<dbReference type="EMBL" id="JASNWA010000011">
    <property type="protein sequence ID" value="KAK3167500.1"/>
    <property type="molecule type" value="Genomic_DNA"/>
</dbReference>
<evidence type="ECO:0000313" key="2">
    <source>
        <dbReference type="EMBL" id="KAK3167500.1"/>
    </source>
</evidence>
<dbReference type="GO" id="GO:0070600">
    <property type="term" value="P:fungal-type cell wall (1-&gt;3)-alpha-glucan biosynthetic process"/>
    <property type="evidence" value="ECO:0007669"/>
    <property type="project" value="TreeGrafter"/>
</dbReference>
<dbReference type="Pfam" id="PF26111">
    <property type="entry name" value="Ig_Mok13"/>
    <property type="match status" value="1"/>
</dbReference>
<organism evidence="2 3">
    <name type="scientific">Lepraria neglecta</name>
    <dbReference type="NCBI Taxonomy" id="209136"/>
    <lineage>
        <taxon>Eukaryota</taxon>
        <taxon>Fungi</taxon>
        <taxon>Dikarya</taxon>
        <taxon>Ascomycota</taxon>
        <taxon>Pezizomycotina</taxon>
        <taxon>Lecanoromycetes</taxon>
        <taxon>OSLEUM clade</taxon>
        <taxon>Lecanoromycetidae</taxon>
        <taxon>Lecanorales</taxon>
        <taxon>Lecanorineae</taxon>
        <taxon>Stereocaulaceae</taxon>
        <taxon>Lepraria</taxon>
    </lineage>
</organism>
<dbReference type="AlphaFoldDB" id="A0AAE0DFR2"/>
<evidence type="ECO:0000259" key="1">
    <source>
        <dbReference type="Pfam" id="PF26111"/>
    </source>
</evidence>
<gene>
    <name evidence="2" type="ORF">OEA41_010627</name>
</gene>
<dbReference type="InterPro" id="IPR058655">
    <property type="entry name" value="Mok11-14/Ags1-like"/>
</dbReference>
<accession>A0AAE0DFR2</accession>
<feature type="domain" description="Mok11-13/Ags1-like Ig-like beta-sandwich" evidence="1">
    <location>
        <begin position="49"/>
        <end position="160"/>
    </location>
</feature>
<comment type="caution">
    <text evidence="2">The sequence shown here is derived from an EMBL/GenBank/DDBJ whole genome shotgun (WGS) entry which is preliminary data.</text>
</comment>
<dbReference type="Proteomes" id="UP001276659">
    <property type="component" value="Unassembled WGS sequence"/>
</dbReference>
<sequence length="319" mass="35578">MYSFDCFGDLTGLLVPFDKGSTVKTLFYLYDEVTLGSVTTIGYYRLPVQGEQQDVSIELYFSDEMDCNQLRNAISVTSTTETEIAPSFQNAVCENVNDTTARVSEYTGPVTNQIPAVWKISGNPVNVSDGVHLVDIVNVTNQAGNASTNAVNHFLLCIGQIDNPMVFTRTANYSNSLLYENADKSFMVWNQKPRVVLQGKKDYKLQSVEPFFTDPTGLYYNAFEKKLKKLNGKLSEGTLYVKMGKSAESTPASSVFRLTLTRHDSAGSANSATLDAVDDAEYNRAEQYLLNEDYKPPTGVKRILLMRIGQWFIRSYSHS</sequence>
<dbReference type="PANTHER" id="PTHR47182:SF3">
    <property type="entry name" value="CELL WALL ALPHA-1,3-GLUCAN SYNTHASE MOK14"/>
    <property type="match status" value="1"/>
</dbReference>
<dbReference type="InterPro" id="IPR058657">
    <property type="entry name" value="Mok11-13/Ags1-like_Ig"/>
</dbReference>
<dbReference type="GO" id="GO:0009277">
    <property type="term" value="C:fungal-type cell wall"/>
    <property type="evidence" value="ECO:0007669"/>
    <property type="project" value="TreeGrafter"/>
</dbReference>
<protein>
    <recommendedName>
        <fullName evidence="1">Mok11-13/Ags1-like Ig-like beta-sandwich domain-containing protein</fullName>
    </recommendedName>
</protein>
<reference evidence="2" key="1">
    <citation type="submission" date="2022-11" db="EMBL/GenBank/DDBJ databases">
        <title>Chromosomal genome sequence assembly and mating type (MAT) locus characterization of the leprose asexual lichenized fungus Lepraria neglecta (Nyl.) Erichsen.</title>
        <authorList>
            <person name="Allen J.L."/>
            <person name="Pfeffer B."/>
        </authorList>
    </citation>
    <scope>NUCLEOTIDE SEQUENCE</scope>
    <source>
        <strain evidence="2">Allen 5258</strain>
    </source>
</reference>
<keyword evidence="3" id="KW-1185">Reference proteome</keyword>
<dbReference type="GO" id="GO:0047657">
    <property type="term" value="F:alpha-1,3-glucan synthase activity"/>
    <property type="evidence" value="ECO:0007669"/>
    <property type="project" value="TreeGrafter"/>
</dbReference>
<evidence type="ECO:0000313" key="3">
    <source>
        <dbReference type="Proteomes" id="UP001276659"/>
    </source>
</evidence>
<proteinExistence type="predicted"/>
<dbReference type="PANTHER" id="PTHR47182">
    <property type="entry name" value="CELL WALL ALPHA-1,3-GLUCAN SYNTHASE AGS1-RELATED"/>
    <property type="match status" value="1"/>
</dbReference>